<dbReference type="EMBL" id="ATLV01015542">
    <property type="status" value="NOT_ANNOTATED_CDS"/>
    <property type="molecule type" value="Genomic_DNA"/>
</dbReference>
<name>A0A084VR90_ANOSI</name>
<gene>
    <name evidence="1" type="ORF">ZHAS_00007971</name>
</gene>
<evidence type="ECO:0000313" key="3">
    <source>
        <dbReference type="Proteomes" id="UP000030765"/>
    </source>
</evidence>
<proteinExistence type="predicted"/>
<dbReference type="EMBL" id="KE525019">
    <property type="protein sequence ID" value="KFB40484.1"/>
    <property type="molecule type" value="Genomic_DNA"/>
</dbReference>
<dbReference type="AlphaFoldDB" id="A0A084VR90"/>
<keyword evidence="3" id="KW-1185">Reference proteome</keyword>
<dbReference type="EnsemblMetazoa" id="ASIC007971-RA">
    <property type="protein sequence ID" value="ASIC007971-PA"/>
    <property type="gene ID" value="ASIC007971"/>
</dbReference>
<sequence length="105" mass="11560">MAANNPRHGTSILPILPAKQRCTCSWSSEKNEPPFAKRARISELHKVMAVLAAFLEARCTMACAFEVSNLQRSGLVGGFDLSMRVARPGGKDWSDNIFLSIKPRT</sequence>
<reference evidence="1 3" key="1">
    <citation type="journal article" date="2014" name="BMC Genomics">
        <title>Genome sequence of Anopheles sinensis provides insight into genetics basis of mosquito competence for malaria parasites.</title>
        <authorList>
            <person name="Zhou D."/>
            <person name="Zhang D."/>
            <person name="Ding G."/>
            <person name="Shi L."/>
            <person name="Hou Q."/>
            <person name="Ye Y."/>
            <person name="Xu Y."/>
            <person name="Zhou H."/>
            <person name="Xiong C."/>
            <person name="Li S."/>
            <person name="Yu J."/>
            <person name="Hong S."/>
            <person name="Yu X."/>
            <person name="Zou P."/>
            <person name="Chen C."/>
            <person name="Chang X."/>
            <person name="Wang W."/>
            <person name="Lv Y."/>
            <person name="Sun Y."/>
            <person name="Ma L."/>
            <person name="Shen B."/>
            <person name="Zhu C."/>
        </authorList>
    </citation>
    <scope>NUCLEOTIDE SEQUENCE [LARGE SCALE GENOMIC DNA]</scope>
</reference>
<evidence type="ECO:0000313" key="1">
    <source>
        <dbReference type="EMBL" id="KFB40484.1"/>
    </source>
</evidence>
<dbReference type="Proteomes" id="UP000030765">
    <property type="component" value="Unassembled WGS sequence"/>
</dbReference>
<accession>A0A084VR90</accession>
<reference evidence="2" key="2">
    <citation type="submission" date="2020-05" db="UniProtKB">
        <authorList>
            <consortium name="EnsemblMetazoa"/>
        </authorList>
    </citation>
    <scope>IDENTIFICATION</scope>
</reference>
<evidence type="ECO:0000313" key="2">
    <source>
        <dbReference type="EnsemblMetazoa" id="ASIC007971-PA"/>
    </source>
</evidence>
<protein>
    <submittedName>
        <fullName evidence="1 2">Uncharacterized protein</fullName>
    </submittedName>
</protein>
<organism evidence="1">
    <name type="scientific">Anopheles sinensis</name>
    <name type="common">Mosquito</name>
    <dbReference type="NCBI Taxonomy" id="74873"/>
    <lineage>
        <taxon>Eukaryota</taxon>
        <taxon>Metazoa</taxon>
        <taxon>Ecdysozoa</taxon>
        <taxon>Arthropoda</taxon>
        <taxon>Hexapoda</taxon>
        <taxon>Insecta</taxon>
        <taxon>Pterygota</taxon>
        <taxon>Neoptera</taxon>
        <taxon>Endopterygota</taxon>
        <taxon>Diptera</taxon>
        <taxon>Nematocera</taxon>
        <taxon>Culicoidea</taxon>
        <taxon>Culicidae</taxon>
        <taxon>Anophelinae</taxon>
        <taxon>Anopheles</taxon>
    </lineage>
</organism>
<dbReference type="VEuPathDB" id="VectorBase:ASIC007971"/>